<evidence type="ECO:0000259" key="11">
    <source>
        <dbReference type="Pfam" id="PF12607"/>
    </source>
</evidence>
<dbReference type="Gene3D" id="3.30.70.100">
    <property type="match status" value="1"/>
</dbReference>
<keyword evidence="14" id="KW-1185">Reference proteome</keyword>
<dbReference type="EMBL" id="JAVAMQ010000010">
    <property type="protein sequence ID" value="MDP5307901.1"/>
    <property type="molecule type" value="Genomic_DNA"/>
</dbReference>
<comment type="caution">
    <text evidence="13">The sequence shown here is derived from an EMBL/GenBank/DDBJ whole genome shotgun (WGS) entry which is preliminary data.</text>
</comment>
<dbReference type="SUPFAM" id="SSF50182">
    <property type="entry name" value="Sm-like ribonucleoproteins"/>
    <property type="match status" value="1"/>
</dbReference>
<feature type="domain" description="Mechanosensitive ion channel MscS" evidence="10">
    <location>
        <begin position="605"/>
        <end position="672"/>
    </location>
</feature>
<name>A0ABT9JDJ8_9RHOB</name>
<feature type="domain" description="DUF3772" evidence="11">
    <location>
        <begin position="122"/>
        <end position="181"/>
    </location>
</feature>
<dbReference type="InterPro" id="IPR052702">
    <property type="entry name" value="MscS-like_channel"/>
</dbReference>
<dbReference type="Pfam" id="PF12607">
    <property type="entry name" value="DUF3772"/>
    <property type="match status" value="1"/>
</dbReference>
<dbReference type="Proteomes" id="UP001224997">
    <property type="component" value="Unassembled WGS sequence"/>
</dbReference>
<keyword evidence="5 8" id="KW-1133">Transmembrane helix</keyword>
<evidence type="ECO:0000313" key="13">
    <source>
        <dbReference type="EMBL" id="MDP5307901.1"/>
    </source>
</evidence>
<evidence type="ECO:0000256" key="5">
    <source>
        <dbReference type="ARBA" id="ARBA00022989"/>
    </source>
</evidence>
<dbReference type="SUPFAM" id="SSF82689">
    <property type="entry name" value="Mechanosensitive channel protein MscS (YggB), C-terminal domain"/>
    <property type="match status" value="1"/>
</dbReference>
<evidence type="ECO:0000256" key="7">
    <source>
        <dbReference type="SAM" id="MobiDB-lite"/>
    </source>
</evidence>
<feature type="transmembrane region" description="Helical" evidence="8">
    <location>
        <begin position="512"/>
        <end position="539"/>
    </location>
</feature>
<dbReference type="InterPro" id="IPR006686">
    <property type="entry name" value="MscS_channel_CS"/>
</dbReference>
<evidence type="ECO:0000313" key="14">
    <source>
        <dbReference type="Proteomes" id="UP001224997"/>
    </source>
</evidence>
<evidence type="ECO:0000256" key="8">
    <source>
        <dbReference type="SAM" id="Phobius"/>
    </source>
</evidence>
<dbReference type="InterPro" id="IPR010920">
    <property type="entry name" value="LSM_dom_sf"/>
</dbReference>
<proteinExistence type="inferred from homology"/>
<feature type="transmembrane region" description="Helical" evidence="8">
    <location>
        <begin position="432"/>
        <end position="449"/>
    </location>
</feature>
<keyword evidence="9" id="KW-0732">Signal</keyword>
<dbReference type="PANTHER" id="PTHR30347:SF1">
    <property type="entry name" value="MECHANOSENSITIVE CHANNEL MSCK"/>
    <property type="match status" value="1"/>
</dbReference>
<dbReference type="InterPro" id="IPR011014">
    <property type="entry name" value="MscS_channel_TM-2"/>
</dbReference>
<feature type="transmembrane region" description="Helical" evidence="8">
    <location>
        <begin position="272"/>
        <end position="291"/>
    </location>
</feature>
<feature type="chain" id="PRO_5045527538" evidence="9">
    <location>
        <begin position="23"/>
        <end position="825"/>
    </location>
</feature>
<dbReference type="Pfam" id="PF00924">
    <property type="entry name" value="MS_channel_2nd"/>
    <property type="match status" value="1"/>
</dbReference>
<dbReference type="InterPro" id="IPR011066">
    <property type="entry name" value="MscS_channel_C_sf"/>
</dbReference>
<feature type="signal peptide" evidence="9">
    <location>
        <begin position="1"/>
        <end position="22"/>
    </location>
</feature>
<evidence type="ECO:0000256" key="6">
    <source>
        <dbReference type="ARBA" id="ARBA00023136"/>
    </source>
</evidence>
<evidence type="ECO:0000256" key="3">
    <source>
        <dbReference type="ARBA" id="ARBA00022475"/>
    </source>
</evidence>
<protein>
    <submittedName>
        <fullName evidence="13">DUF3772 domain-containing protein</fullName>
    </submittedName>
</protein>
<dbReference type="PANTHER" id="PTHR30347">
    <property type="entry name" value="POTASSIUM CHANNEL RELATED"/>
    <property type="match status" value="1"/>
</dbReference>
<evidence type="ECO:0000259" key="10">
    <source>
        <dbReference type="Pfam" id="PF00924"/>
    </source>
</evidence>
<dbReference type="InterPro" id="IPR022249">
    <property type="entry name" value="DUF3772"/>
</dbReference>
<comment type="similarity">
    <text evidence="2">Belongs to the MscS (TC 1.A.23) family.</text>
</comment>
<feature type="domain" description="Mechanosensitive ion channel MscS C-terminal" evidence="12">
    <location>
        <begin position="681"/>
        <end position="762"/>
    </location>
</feature>
<keyword evidence="6 8" id="KW-0472">Membrane</keyword>
<dbReference type="Gene3D" id="2.30.30.60">
    <property type="match status" value="1"/>
</dbReference>
<feature type="transmembrane region" description="Helical" evidence="8">
    <location>
        <begin position="363"/>
        <end position="381"/>
    </location>
</feature>
<feature type="transmembrane region" description="Helical" evidence="8">
    <location>
        <begin position="239"/>
        <end position="260"/>
    </location>
</feature>
<dbReference type="SUPFAM" id="SSF82861">
    <property type="entry name" value="Mechanosensitive channel protein MscS (YggB), transmembrane region"/>
    <property type="match status" value="1"/>
</dbReference>
<evidence type="ECO:0000256" key="1">
    <source>
        <dbReference type="ARBA" id="ARBA00004651"/>
    </source>
</evidence>
<feature type="transmembrane region" description="Helical" evidence="8">
    <location>
        <begin position="470"/>
        <end position="492"/>
    </location>
</feature>
<feature type="transmembrane region" description="Helical" evidence="8">
    <location>
        <begin position="589"/>
        <end position="618"/>
    </location>
</feature>
<organism evidence="13 14">
    <name type="scientific">Paracoccus spongiarum</name>
    <dbReference type="NCBI Taxonomy" id="3064387"/>
    <lineage>
        <taxon>Bacteria</taxon>
        <taxon>Pseudomonadati</taxon>
        <taxon>Pseudomonadota</taxon>
        <taxon>Alphaproteobacteria</taxon>
        <taxon>Rhodobacterales</taxon>
        <taxon>Paracoccaceae</taxon>
        <taxon>Paracoccus</taxon>
    </lineage>
</organism>
<evidence type="ECO:0000259" key="12">
    <source>
        <dbReference type="Pfam" id="PF21082"/>
    </source>
</evidence>
<dbReference type="PROSITE" id="PS01246">
    <property type="entry name" value="UPF0003"/>
    <property type="match status" value="1"/>
</dbReference>
<dbReference type="InterPro" id="IPR023408">
    <property type="entry name" value="MscS_beta-dom_sf"/>
</dbReference>
<comment type="subcellular location">
    <subcellularLocation>
        <location evidence="1">Cell membrane</location>
        <topology evidence="1">Multi-pass membrane protein</topology>
    </subcellularLocation>
</comment>
<evidence type="ECO:0000256" key="9">
    <source>
        <dbReference type="SAM" id="SignalP"/>
    </source>
</evidence>
<feature type="transmembrane region" description="Helical" evidence="8">
    <location>
        <begin position="560"/>
        <end position="583"/>
    </location>
</feature>
<dbReference type="InterPro" id="IPR049278">
    <property type="entry name" value="MS_channel_C"/>
</dbReference>
<reference evidence="13 14" key="1">
    <citation type="submission" date="2023-08" db="EMBL/GenBank/DDBJ databases">
        <authorList>
            <person name="Park J.-S."/>
        </authorList>
    </citation>
    <scope>NUCLEOTIDE SEQUENCE [LARGE SCALE GENOMIC DNA]</scope>
    <source>
        <strain evidence="13 14">2205BS29-5</strain>
    </source>
</reference>
<feature type="transmembrane region" description="Helical" evidence="8">
    <location>
        <begin position="322"/>
        <end position="343"/>
    </location>
</feature>
<feature type="compositionally biased region" description="Basic and acidic residues" evidence="7">
    <location>
        <begin position="787"/>
        <end position="806"/>
    </location>
</feature>
<keyword evidence="4 8" id="KW-0812">Transmembrane</keyword>
<feature type="transmembrane region" description="Helical" evidence="8">
    <location>
        <begin position="402"/>
        <end position="426"/>
    </location>
</feature>
<feature type="transmembrane region" description="Helical" evidence="8">
    <location>
        <begin position="200"/>
        <end position="218"/>
    </location>
</feature>
<dbReference type="InterPro" id="IPR006685">
    <property type="entry name" value="MscS_channel_2nd"/>
</dbReference>
<dbReference type="Gene3D" id="1.10.287.1260">
    <property type="match status" value="1"/>
</dbReference>
<keyword evidence="3" id="KW-1003">Cell membrane</keyword>
<evidence type="ECO:0000256" key="2">
    <source>
        <dbReference type="ARBA" id="ARBA00008017"/>
    </source>
</evidence>
<dbReference type="Pfam" id="PF21082">
    <property type="entry name" value="MS_channel_3rd"/>
    <property type="match status" value="1"/>
</dbReference>
<evidence type="ECO:0000256" key="4">
    <source>
        <dbReference type="ARBA" id="ARBA00022692"/>
    </source>
</evidence>
<dbReference type="RefSeq" id="WP_305963743.1">
    <property type="nucleotide sequence ID" value="NZ_JAVAMQ010000010.1"/>
</dbReference>
<gene>
    <name evidence="13" type="ORF">Q5Y72_12470</name>
</gene>
<accession>A0ABT9JDJ8</accession>
<feature type="region of interest" description="Disordered" evidence="7">
    <location>
        <begin position="777"/>
        <end position="825"/>
    </location>
</feature>
<sequence length="825" mass="88469">MFRSLFAVILTVLLLFAAPLAAQDSDAPDYQAWERVATMAEDVVEEAGVDSQRLTAMRDRLVEWRSRFQAAQNINGSRIATVKDQIDALGPAPAEGETEDADLAARRAELNELLSTLQAPRLQAVEAFSRADALIKRVDELTAALQALQLARLSPSPLLPSSWTVAASDGLKLADGVAAEVGQLADSAEWPQLRPRLPHVAGYLLAALVLLTFGRIWVESLPSRLSARASDYSRAVVAFIVSLAQIAIPMIGVYLAISAIKATGLAGQWTTPFLDALPRAGVILFGGAWMARQMFPRHAITYDTLDMADGARNKARRMVNTLSVIFAVHHVLSRAALPLSGLYERIGDRVTRVPMDLADATISVGHYVILILAAVALFRLGKALRSLKGAGEGRNLAYRHRILAVAGLLVRIVAVVALLVGAVGFVNFANMLIWPSILTLALVCLLILLQDFIADVFNMMMRGKEGAREGLAPLLIGFLLILASIPLFMLIWGARETDLSEIWTTFSNGISLGGVTISPGGVVTFLIVFGIGYFVTRAIQGVFRGSILPKTRLDAGGQNAVVSGLGYLGVVVAVLLAITSAGIDLSSLAIVAGALSLGIGFGMQNIVSNFVSGIILLIERPVSVGDWISAGGQQGIVKRISVRSTQVETFDKTEVIVPNSDLISQPVINWTRHNKVGRIIIPVGVAYGSDTRKVERILREIIDDQPTVTLDPAPAVLFRGFGADALDFEIRAVLSDVTGGLGVTSEVCHQIAERFAAEKIEIPFAQRDIWLRNPEALRAAPGPDGDIPDHRPDDRPAQPPRNDPRIAFDGAETGLPDADGDGGDR</sequence>